<name>X1G6H3_9ZZZZ</name>
<gene>
    <name evidence="1" type="ORF">S03H2_27918</name>
</gene>
<dbReference type="AlphaFoldDB" id="X1G6H3"/>
<proteinExistence type="predicted"/>
<sequence length="70" mass="8413">MNDYMNLGHVEWCRGNKGRAIEMYKKSIKLADKDFEWFTGVMKVDRKYLIKYGIKEFDIPLMIDYLKINS</sequence>
<accession>X1G6H3</accession>
<evidence type="ECO:0000313" key="1">
    <source>
        <dbReference type="EMBL" id="GAH52852.1"/>
    </source>
</evidence>
<evidence type="ECO:0008006" key="2">
    <source>
        <dbReference type="Google" id="ProtNLM"/>
    </source>
</evidence>
<reference evidence="1" key="1">
    <citation type="journal article" date="2014" name="Front. Microbiol.">
        <title>High frequency of phylogenetically diverse reductive dehalogenase-homologous genes in deep subseafloor sedimentary metagenomes.</title>
        <authorList>
            <person name="Kawai M."/>
            <person name="Futagami T."/>
            <person name="Toyoda A."/>
            <person name="Takaki Y."/>
            <person name="Nishi S."/>
            <person name="Hori S."/>
            <person name="Arai W."/>
            <person name="Tsubouchi T."/>
            <person name="Morono Y."/>
            <person name="Uchiyama I."/>
            <person name="Ito T."/>
            <person name="Fujiyama A."/>
            <person name="Inagaki F."/>
            <person name="Takami H."/>
        </authorList>
    </citation>
    <scope>NUCLEOTIDE SEQUENCE</scope>
    <source>
        <strain evidence="1">Expedition CK06-06</strain>
    </source>
</reference>
<dbReference type="EMBL" id="BARU01016810">
    <property type="protein sequence ID" value="GAH52852.1"/>
    <property type="molecule type" value="Genomic_DNA"/>
</dbReference>
<protein>
    <recommendedName>
        <fullName evidence="2">Tetratricopeptide repeat protein</fullName>
    </recommendedName>
</protein>
<comment type="caution">
    <text evidence="1">The sequence shown here is derived from an EMBL/GenBank/DDBJ whole genome shotgun (WGS) entry which is preliminary data.</text>
</comment>
<organism evidence="1">
    <name type="scientific">marine sediment metagenome</name>
    <dbReference type="NCBI Taxonomy" id="412755"/>
    <lineage>
        <taxon>unclassified sequences</taxon>
        <taxon>metagenomes</taxon>
        <taxon>ecological metagenomes</taxon>
    </lineage>
</organism>